<evidence type="ECO:0000313" key="3">
    <source>
        <dbReference type="Proteomes" id="UP000093954"/>
    </source>
</evidence>
<dbReference type="RefSeq" id="WP_065079436.1">
    <property type="nucleotide sequence ID" value="NZ_LROS01000055.1"/>
</dbReference>
<dbReference type="Proteomes" id="UP000093954">
    <property type="component" value="Unassembled WGS sequence"/>
</dbReference>
<protein>
    <submittedName>
        <fullName evidence="2">Uncharacterized protein</fullName>
    </submittedName>
</protein>
<reference evidence="2 3" key="1">
    <citation type="journal article" date="2012" name="Front. Microbiol.">
        <title>Draft Genome Sequence of the Virulent Strain 01-B526 of the Fish Pathogen Aeromonas salmonicida.</title>
        <authorList>
            <person name="Charette S.J."/>
            <person name="Brochu F."/>
            <person name="Boyle B."/>
            <person name="Filion G."/>
            <person name="Tanaka K.H."/>
            <person name="Derome N."/>
        </authorList>
    </citation>
    <scope>NUCLEOTIDE SEQUENCE [LARGE SCALE GENOMIC DNA]</scope>
    <source>
        <strain evidence="2 3">P11</strain>
    </source>
</reference>
<evidence type="ECO:0000256" key="1">
    <source>
        <dbReference type="SAM" id="Coils"/>
    </source>
</evidence>
<sequence length="105" mass="12699">MKLEEKRKAREEELKKKPTDELYDYVFKKKYTESQLDLYFDIIENQKYFINELNNVCNEENKMIRDIFDAKHCQDNILEAEAKAENIQAKLQEISNEMNNREGEE</sequence>
<evidence type="ECO:0000313" key="2">
    <source>
        <dbReference type="EMBL" id="OBR90710.1"/>
    </source>
</evidence>
<feature type="coiled-coil region" evidence="1">
    <location>
        <begin position="70"/>
        <end position="104"/>
    </location>
</feature>
<keyword evidence="1" id="KW-0175">Coiled coil</keyword>
<name>A0A1A6AKU9_9CLOT</name>
<dbReference type="EMBL" id="LROS01000055">
    <property type="protein sequence ID" value="OBR90710.1"/>
    <property type="molecule type" value="Genomic_DNA"/>
</dbReference>
<dbReference type="PATRIC" id="fig|1353534.3.peg.3419"/>
<dbReference type="AlphaFoldDB" id="A0A1A6AKU9"/>
<gene>
    <name evidence="2" type="ORF">CLRAG_33580</name>
</gene>
<proteinExistence type="predicted"/>
<keyword evidence="3" id="KW-1185">Reference proteome</keyword>
<comment type="caution">
    <text evidence="2">The sequence shown here is derived from an EMBL/GenBank/DDBJ whole genome shotgun (WGS) entry which is preliminary data.</text>
</comment>
<organism evidence="2 3">
    <name type="scientific">Clostridium ragsdalei P11</name>
    <dbReference type="NCBI Taxonomy" id="1353534"/>
    <lineage>
        <taxon>Bacteria</taxon>
        <taxon>Bacillati</taxon>
        <taxon>Bacillota</taxon>
        <taxon>Clostridia</taxon>
        <taxon>Eubacteriales</taxon>
        <taxon>Clostridiaceae</taxon>
        <taxon>Clostridium</taxon>
    </lineage>
</organism>
<accession>A0A1A6AKU9</accession>